<proteinExistence type="predicted"/>
<dbReference type="Gene3D" id="3.40.50.1820">
    <property type="entry name" value="alpha/beta hydrolase"/>
    <property type="match status" value="1"/>
</dbReference>
<dbReference type="STRING" id="154538.A0A1M2VLG4"/>
<dbReference type="AlphaFoldDB" id="A0A1M2VLG4"/>
<name>A0A1M2VLG4_TRAPU</name>
<organism evidence="1 2">
    <name type="scientific">Trametes pubescens</name>
    <name type="common">White-rot fungus</name>
    <dbReference type="NCBI Taxonomy" id="154538"/>
    <lineage>
        <taxon>Eukaryota</taxon>
        <taxon>Fungi</taxon>
        <taxon>Dikarya</taxon>
        <taxon>Basidiomycota</taxon>
        <taxon>Agaricomycotina</taxon>
        <taxon>Agaricomycetes</taxon>
        <taxon>Polyporales</taxon>
        <taxon>Polyporaceae</taxon>
        <taxon>Trametes</taxon>
    </lineage>
</organism>
<evidence type="ECO:0000313" key="2">
    <source>
        <dbReference type="Proteomes" id="UP000184267"/>
    </source>
</evidence>
<sequence>MAGAGLLYAKRGYILPAMPMTSALSSMASVCVNRSWSPATAVADVCASASPNPISGIVLVAPLPFLGPEMPRTATERMLGVAQVLRSSRDTVISARAKTDLVHGLFAGAACAVPDALRSSWLGLSIAQAPEVTASVLAVPHDPAKLLEAGRAGLPLMLVVGSQDALVHGPVVVGELRRHFRNAEAHVVDGGSHALFFDKQDEFVKLLLVFAGRLAVMTLMG</sequence>
<gene>
    <name evidence="1" type="ORF">TRAPUB_695</name>
</gene>
<accession>A0A1M2VLG4</accession>
<evidence type="ECO:0000313" key="1">
    <source>
        <dbReference type="EMBL" id="OJT08407.1"/>
    </source>
</evidence>
<dbReference type="Proteomes" id="UP000184267">
    <property type="component" value="Unassembled WGS sequence"/>
</dbReference>
<comment type="caution">
    <text evidence="1">The sequence shown here is derived from an EMBL/GenBank/DDBJ whole genome shotgun (WGS) entry which is preliminary data.</text>
</comment>
<evidence type="ECO:0008006" key="3">
    <source>
        <dbReference type="Google" id="ProtNLM"/>
    </source>
</evidence>
<dbReference type="SUPFAM" id="SSF53474">
    <property type="entry name" value="alpha/beta-Hydrolases"/>
    <property type="match status" value="1"/>
</dbReference>
<reference evidence="1 2" key="1">
    <citation type="submission" date="2016-10" db="EMBL/GenBank/DDBJ databases">
        <title>Genome sequence of the basidiomycete white-rot fungus Trametes pubescens.</title>
        <authorList>
            <person name="Makela M.R."/>
            <person name="Granchi Z."/>
            <person name="Peng M."/>
            <person name="De Vries R.P."/>
            <person name="Grigoriev I."/>
            <person name="Riley R."/>
            <person name="Hilden K."/>
        </authorList>
    </citation>
    <scope>NUCLEOTIDE SEQUENCE [LARGE SCALE GENOMIC DNA]</scope>
    <source>
        <strain evidence="1 2">FBCC735</strain>
    </source>
</reference>
<dbReference type="OrthoDB" id="408373at2759"/>
<dbReference type="InterPro" id="IPR029058">
    <property type="entry name" value="AB_hydrolase_fold"/>
</dbReference>
<dbReference type="EMBL" id="MNAD01001043">
    <property type="protein sequence ID" value="OJT08407.1"/>
    <property type="molecule type" value="Genomic_DNA"/>
</dbReference>
<keyword evidence="2" id="KW-1185">Reference proteome</keyword>
<protein>
    <recommendedName>
        <fullName evidence="3">AB hydrolase-1 domain-containing protein</fullName>
    </recommendedName>
</protein>